<organism evidence="2 3">
    <name type="scientific">Parnassius apollo</name>
    <name type="common">Apollo butterfly</name>
    <name type="synonym">Papilio apollo</name>
    <dbReference type="NCBI Taxonomy" id="110799"/>
    <lineage>
        <taxon>Eukaryota</taxon>
        <taxon>Metazoa</taxon>
        <taxon>Ecdysozoa</taxon>
        <taxon>Arthropoda</taxon>
        <taxon>Hexapoda</taxon>
        <taxon>Insecta</taxon>
        <taxon>Pterygota</taxon>
        <taxon>Neoptera</taxon>
        <taxon>Endopterygota</taxon>
        <taxon>Lepidoptera</taxon>
        <taxon>Glossata</taxon>
        <taxon>Ditrysia</taxon>
        <taxon>Papilionoidea</taxon>
        <taxon>Papilionidae</taxon>
        <taxon>Parnassiinae</taxon>
        <taxon>Parnassini</taxon>
        <taxon>Parnassius</taxon>
        <taxon>Parnassius</taxon>
    </lineage>
</organism>
<protein>
    <submittedName>
        <fullName evidence="2">(apollo) hypothetical protein</fullName>
    </submittedName>
</protein>
<accession>A0A8S3X1U3</accession>
<reference evidence="2" key="1">
    <citation type="submission" date="2021-04" db="EMBL/GenBank/DDBJ databases">
        <authorList>
            <person name="Tunstrom K."/>
        </authorList>
    </citation>
    <scope>NUCLEOTIDE SEQUENCE</scope>
</reference>
<evidence type="ECO:0000313" key="2">
    <source>
        <dbReference type="EMBL" id="CAG4993659.1"/>
    </source>
</evidence>
<comment type="caution">
    <text evidence="2">The sequence shown here is derived from an EMBL/GenBank/DDBJ whole genome shotgun (WGS) entry which is preliminary data.</text>
</comment>
<evidence type="ECO:0000256" key="1">
    <source>
        <dbReference type="SAM" id="MobiDB-lite"/>
    </source>
</evidence>
<proteinExistence type="predicted"/>
<name>A0A8S3X1U3_PARAO</name>
<dbReference type="OrthoDB" id="7507679at2759"/>
<feature type="compositionally biased region" description="Acidic residues" evidence="1">
    <location>
        <begin position="1"/>
        <end position="16"/>
    </location>
</feature>
<dbReference type="EMBL" id="CAJQZP010000885">
    <property type="protein sequence ID" value="CAG4993659.1"/>
    <property type="molecule type" value="Genomic_DNA"/>
</dbReference>
<feature type="compositionally biased region" description="Basic and acidic residues" evidence="1">
    <location>
        <begin position="41"/>
        <end position="54"/>
    </location>
</feature>
<feature type="compositionally biased region" description="Basic and acidic residues" evidence="1">
    <location>
        <begin position="18"/>
        <end position="30"/>
    </location>
</feature>
<gene>
    <name evidence="2" type="ORF">PAPOLLO_LOCUS12542</name>
</gene>
<dbReference type="Proteomes" id="UP000691718">
    <property type="component" value="Unassembled WGS sequence"/>
</dbReference>
<feature type="region of interest" description="Disordered" evidence="1">
    <location>
        <begin position="1"/>
        <end position="68"/>
    </location>
</feature>
<dbReference type="AlphaFoldDB" id="A0A8S3X1U3"/>
<evidence type="ECO:0000313" key="3">
    <source>
        <dbReference type="Proteomes" id="UP000691718"/>
    </source>
</evidence>
<keyword evidence="3" id="KW-1185">Reference proteome</keyword>
<sequence length="68" mass="7523">MRLQEDDILGENEVIGDDSGHAAEFIREPHSDDEDAGYIGSDHDTNSECSETEKQGSNLDNVPNLRYA</sequence>